<evidence type="ECO:0000256" key="1">
    <source>
        <dbReference type="ARBA" id="ARBA00023122"/>
    </source>
</evidence>
<dbReference type="SUPFAM" id="SSF54631">
    <property type="entry name" value="CBS-domain pair"/>
    <property type="match status" value="1"/>
</dbReference>
<gene>
    <name evidence="5" type="ORF">ACFQ33_11395</name>
</gene>
<dbReference type="PANTHER" id="PTHR43080:SF26">
    <property type="entry name" value="REGULATORY PROTEIN"/>
    <property type="match status" value="1"/>
</dbReference>
<keyword evidence="1 2" id="KW-0129">CBS domain</keyword>
<comment type="caution">
    <text evidence="5">The sequence shown here is derived from an EMBL/GenBank/DDBJ whole genome shotgun (WGS) entry which is preliminary data.</text>
</comment>
<dbReference type="Gene3D" id="3.10.580.10">
    <property type="entry name" value="CBS-domain"/>
    <property type="match status" value="1"/>
</dbReference>
<evidence type="ECO:0000313" key="6">
    <source>
        <dbReference type="Proteomes" id="UP001597173"/>
    </source>
</evidence>
<dbReference type="InterPro" id="IPR017080">
    <property type="entry name" value="UCP036990_CBS_BON"/>
</dbReference>
<dbReference type="EMBL" id="JBHTNF010000005">
    <property type="protein sequence ID" value="MFD1328496.1"/>
    <property type="molecule type" value="Genomic_DNA"/>
</dbReference>
<dbReference type="CDD" id="cd04586">
    <property type="entry name" value="CBS_pair_BON_assoc"/>
    <property type="match status" value="1"/>
</dbReference>
<accession>A0ABW3YX21</accession>
<sequence>MKAKDIMTSRVISITPDHSVGDAARIMLANRISGLPVCDSEHRLVGMLTEGDLLQRAELSPSFWFGRDQPTAAPPTDDYVKRHSWRVSDVMSRHVVTVNETTPTDRIAAIMVANDVNRVPVMRGETVVGIVSRQDLLRAVASYAPDETATGDRALRRAILERLCEDVSLERELIDVAVTDGQAFLWGQVTDEAKREAAGAAAASVAGVKGVTNRLRVVAGELPSPMRLPVLIEATQQ</sequence>
<dbReference type="Proteomes" id="UP001597173">
    <property type="component" value="Unassembled WGS sequence"/>
</dbReference>
<name>A0ABW3YX21_MYCRA</name>
<evidence type="ECO:0000256" key="2">
    <source>
        <dbReference type="PROSITE-ProRule" id="PRU00703"/>
    </source>
</evidence>
<dbReference type="SMART" id="SM00116">
    <property type="entry name" value="CBS"/>
    <property type="match status" value="2"/>
</dbReference>
<feature type="domain" description="CBS" evidence="4">
    <location>
        <begin position="7"/>
        <end position="69"/>
    </location>
</feature>
<dbReference type="SMART" id="SM00749">
    <property type="entry name" value="BON"/>
    <property type="match status" value="1"/>
</dbReference>
<dbReference type="Gene3D" id="3.30.1340.30">
    <property type="match status" value="1"/>
</dbReference>
<dbReference type="Pfam" id="PF04972">
    <property type="entry name" value="BON"/>
    <property type="match status" value="1"/>
</dbReference>
<dbReference type="InterPro" id="IPR007055">
    <property type="entry name" value="BON_dom"/>
</dbReference>
<dbReference type="PIRSF" id="PIRSF036990">
    <property type="entry name" value="UCP036990_CBS_BON"/>
    <property type="match status" value="1"/>
</dbReference>
<organism evidence="5 6">
    <name type="scientific">Mycoplana ramosa</name>
    <name type="common">Mycoplana bullata</name>
    <dbReference type="NCBI Taxonomy" id="40837"/>
    <lineage>
        <taxon>Bacteria</taxon>
        <taxon>Pseudomonadati</taxon>
        <taxon>Pseudomonadota</taxon>
        <taxon>Alphaproteobacteria</taxon>
        <taxon>Hyphomicrobiales</taxon>
        <taxon>Rhizobiaceae</taxon>
        <taxon>Mycoplana</taxon>
    </lineage>
</organism>
<feature type="domain" description="CBS" evidence="4">
    <location>
        <begin position="91"/>
        <end position="147"/>
    </location>
</feature>
<evidence type="ECO:0000259" key="4">
    <source>
        <dbReference type="PROSITE" id="PS51371"/>
    </source>
</evidence>
<evidence type="ECO:0000259" key="3">
    <source>
        <dbReference type="PROSITE" id="PS50914"/>
    </source>
</evidence>
<dbReference type="InterPro" id="IPR046342">
    <property type="entry name" value="CBS_dom_sf"/>
</dbReference>
<proteinExistence type="predicted"/>
<dbReference type="InterPro" id="IPR014004">
    <property type="entry name" value="Transpt-assoc_nodulatn_dom_bac"/>
</dbReference>
<evidence type="ECO:0000313" key="5">
    <source>
        <dbReference type="EMBL" id="MFD1328496.1"/>
    </source>
</evidence>
<dbReference type="Pfam" id="PF00571">
    <property type="entry name" value="CBS"/>
    <property type="match status" value="2"/>
</dbReference>
<protein>
    <submittedName>
        <fullName evidence="5">CBS domain-containing protein</fullName>
    </submittedName>
</protein>
<dbReference type="InterPro" id="IPR000644">
    <property type="entry name" value="CBS_dom"/>
</dbReference>
<reference evidence="6" key="1">
    <citation type="journal article" date="2019" name="Int. J. Syst. Evol. Microbiol.">
        <title>The Global Catalogue of Microorganisms (GCM) 10K type strain sequencing project: providing services to taxonomists for standard genome sequencing and annotation.</title>
        <authorList>
            <consortium name="The Broad Institute Genomics Platform"/>
            <consortium name="The Broad Institute Genome Sequencing Center for Infectious Disease"/>
            <person name="Wu L."/>
            <person name="Ma J."/>
        </authorList>
    </citation>
    <scope>NUCLEOTIDE SEQUENCE [LARGE SCALE GENOMIC DNA]</scope>
    <source>
        <strain evidence="6">CCUG 55609</strain>
    </source>
</reference>
<feature type="domain" description="BON" evidence="3">
    <location>
        <begin position="151"/>
        <end position="219"/>
    </location>
</feature>
<dbReference type="PANTHER" id="PTHR43080">
    <property type="entry name" value="CBS DOMAIN-CONTAINING PROTEIN CBSX3, MITOCHONDRIAL"/>
    <property type="match status" value="1"/>
</dbReference>
<dbReference type="PROSITE" id="PS51371">
    <property type="entry name" value="CBS"/>
    <property type="match status" value="2"/>
</dbReference>
<dbReference type="PROSITE" id="PS50914">
    <property type="entry name" value="BON"/>
    <property type="match status" value="1"/>
</dbReference>
<dbReference type="InterPro" id="IPR051257">
    <property type="entry name" value="Diverse_CBS-Domain"/>
</dbReference>
<keyword evidence="6" id="KW-1185">Reference proteome</keyword>
<dbReference type="RefSeq" id="WP_374838848.1">
    <property type="nucleotide sequence ID" value="NZ_JBHEEW010000007.1"/>
</dbReference>